<dbReference type="GO" id="GO:0030313">
    <property type="term" value="C:cell envelope"/>
    <property type="evidence" value="ECO:0007669"/>
    <property type="project" value="UniProtKB-SubCell"/>
</dbReference>
<gene>
    <name evidence="5" type="ORF">G4Z14_09500</name>
</gene>
<feature type="signal peptide" evidence="3">
    <location>
        <begin position="1"/>
        <end position="17"/>
    </location>
</feature>
<protein>
    <submittedName>
        <fullName evidence="5">Imelysin family protein</fullName>
    </submittedName>
</protein>
<comment type="subcellular location">
    <subcellularLocation>
        <location evidence="1">Cell envelope</location>
    </subcellularLocation>
</comment>
<evidence type="ECO:0000256" key="2">
    <source>
        <dbReference type="ARBA" id="ARBA00022729"/>
    </source>
</evidence>
<evidence type="ECO:0000256" key="3">
    <source>
        <dbReference type="SAM" id="SignalP"/>
    </source>
</evidence>
<dbReference type="Proteomes" id="UP000477782">
    <property type="component" value="Unassembled WGS sequence"/>
</dbReference>
<name>A0A6M0QU54_9RHOB</name>
<dbReference type="InterPro" id="IPR038352">
    <property type="entry name" value="Imelysin_sf"/>
</dbReference>
<dbReference type="RefSeq" id="WP_164625076.1">
    <property type="nucleotide sequence ID" value="NZ_JAAIVJ010000004.1"/>
</dbReference>
<accession>A0A6M0QU54</accession>
<proteinExistence type="predicted"/>
<dbReference type="CDD" id="cd14659">
    <property type="entry name" value="Imelysin-like_IPPA"/>
    <property type="match status" value="1"/>
</dbReference>
<dbReference type="InterPro" id="IPR034984">
    <property type="entry name" value="Imelysin-like_IPPA"/>
</dbReference>
<dbReference type="Gene3D" id="1.20.1420.20">
    <property type="entry name" value="M75 peptidase, HXXE motif"/>
    <property type="match status" value="1"/>
</dbReference>
<feature type="domain" description="Imelysin-like" evidence="4">
    <location>
        <begin position="27"/>
        <end position="299"/>
    </location>
</feature>
<dbReference type="Pfam" id="PF09375">
    <property type="entry name" value="Peptidase_M75"/>
    <property type="match status" value="1"/>
</dbReference>
<dbReference type="InterPro" id="IPR018976">
    <property type="entry name" value="Imelysin-like"/>
</dbReference>
<organism evidence="5 6">
    <name type="scientific">Tabrizicola oligotrophica</name>
    <dbReference type="NCBI Taxonomy" id="2710650"/>
    <lineage>
        <taxon>Bacteria</taxon>
        <taxon>Pseudomonadati</taxon>
        <taxon>Pseudomonadota</taxon>
        <taxon>Alphaproteobacteria</taxon>
        <taxon>Rhodobacterales</taxon>
        <taxon>Paracoccaceae</taxon>
        <taxon>Tabrizicola</taxon>
    </lineage>
</organism>
<sequence>MRILTLGLALLATPACADFPETVQDHILPGYQALADATAALASQAQATCEASALQPGYHAAYDAWMAVQHLRFGPVETDGRVLAILYWPDPKALGTKAQKALLTGDATKLEPAAFAEQSVAARGLLSLERLLYPAEALPADPCLLIRATTADLAATAAAVLADWQGGFAETLRTAGEAGNAAYLSRPEARQVLFTQLATGLEFLDDQRLGRPLGDFDTPHPDRAEARASARSARNVLLSLQAMRQMVETLTPDAPKTMEAFDHAIHLAETLDDPDFSGVAAPPERLKVEILQQAVAHIREVILTELAPELDVGIGFNAADGD</sequence>
<feature type="chain" id="PRO_5027005863" evidence="3">
    <location>
        <begin position="18"/>
        <end position="322"/>
    </location>
</feature>
<dbReference type="EMBL" id="JAAIVJ010000004">
    <property type="protein sequence ID" value="NEY90531.1"/>
    <property type="molecule type" value="Genomic_DNA"/>
</dbReference>
<keyword evidence="2 3" id="KW-0732">Signal</keyword>
<reference evidence="5 6" key="1">
    <citation type="submission" date="2020-02" db="EMBL/GenBank/DDBJ databases">
        <authorList>
            <person name="Chen W.-M."/>
        </authorList>
    </citation>
    <scope>NUCLEOTIDE SEQUENCE [LARGE SCALE GENOMIC DNA]</scope>
    <source>
        <strain evidence="5 6">KMS-5</strain>
    </source>
</reference>
<dbReference type="AlphaFoldDB" id="A0A6M0QU54"/>
<evidence type="ECO:0000256" key="1">
    <source>
        <dbReference type="ARBA" id="ARBA00004196"/>
    </source>
</evidence>
<keyword evidence="6" id="KW-1185">Reference proteome</keyword>
<evidence type="ECO:0000313" key="6">
    <source>
        <dbReference type="Proteomes" id="UP000477782"/>
    </source>
</evidence>
<evidence type="ECO:0000313" key="5">
    <source>
        <dbReference type="EMBL" id="NEY90531.1"/>
    </source>
</evidence>
<comment type="caution">
    <text evidence="5">The sequence shown here is derived from an EMBL/GenBank/DDBJ whole genome shotgun (WGS) entry which is preliminary data.</text>
</comment>
<evidence type="ECO:0000259" key="4">
    <source>
        <dbReference type="Pfam" id="PF09375"/>
    </source>
</evidence>